<organism evidence="3 4">
    <name type="scientific">Flammeovirga aprica JL-4</name>
    <dbReference type="NCBI Taxonomy" id="694437"/>
    <lineage>
        <taxon>Bacteria</taxon>
        <taxon>Pseudomonadati</taxon>
        <taxon>Bacteroidota</taxon>
        <taxon>Cytophagia</taxon>
        <taxon>Cytophagales</taxon>
        <taxon>Flammeovirgaceae</taxon>
        <taxon>Flammeovirga</taxon>
    </lineage>
</organism>
<dbReference type="EMBL" id="JABANE010000199">
    <property type="protein sequence ID" value="NME72730.1"/>
    <property type="molecule type" value="Genomic_DNA"/>
</dbReference>
<dbReference type="SUPFAM" id="SSF117916">
    <property type="entry name" value="Fe-S cluster assembly (FSCA) domain-like"/>
    <property type="match status" value="1"/>
</dbReference>
<comment type="caution">
    <text evidence="3">The sequence shown here is derived from an EMBL/GenBank/DDBJ whole genome shotgun (WGS) entry which is preliminary data.</text>
</comment>
<evidence type="ECO:0000256" key="1">
    <source>
        <dbReference type="ARBA" id="ARBA00006420"/>
    </source>
</evidence>
<dbReference type="RefSeq" id="WP_062620029.1">
    <property type="nucleotide sequence ID" value="NZ_JABANE010000199.1"/>
</dbReference>
<sequence length="201" mass="22830">MENSTQQAGRPKQNITIYTEANPNPNSMKFMLSFMLLKGGESYDFPSIEEAEVSPLAKELFEKFEEVERIFYMSNFITITKKEGSTDWIEIIPKFKEFLLEYFEAEKPIFENIDETIVEKAESEAIKKIRGVLDEYIKPAVEMDGGAIKFHSFDEETGIVKVLLQGACSGCPSSTFTLKMSIENLLKRMVPQVKEVVAEGV</sequence>
<dbReference type="SUPFAM" id="SSF110836">
    <property type="entry name" value="Hypothetical protein SAV1430"/>
    <property type="match status" value="1"/>
</dbReference>
<evidence type="ECO:0000259" key="2">
    <source>
        <dbReference type="SMART" id="SM00932"/>
    </source>
</evidence>
<dbReference type="GO" id="GO:0051536">
    <property type="term" value="F:iron-sulfur cluster binding"/>
    <property type="evidence" value="ECO:0007669"/>
    <property type="project" value="InterPro"/>
</dbReference>
<dbReference type="PANTHER" id="PTHR11178">
    <property type="entry name" value="IRON-SULFUR CLUSTER SCAFFOLD PROTEIN NFU-RELATED"/>
    <property type="match status" value="1"/>
</dbReference>
<keyword evidence="4" id="KW-1185">Reference proteome</keyword>
<dbReference type="InterPro" id="IPR036498">
    <property type="entry name" value="Nfu/NifU_N_sf"/>
</dbReference>
<protein>
    <submittedName>
        <fullName evidence="3">NifU family protein</fullName>
    </submittedName>
</protein>
<proteinExistence type="inferred from homology"/>
<dbReference type="GO" id="GO:0016226">
    <property type="term" value="P:iron-sulfur cluster assembly"/>
    <property type="evidence" value="ECO:0007669"/>
    <property type="project" value="InterPro"/>
</dbReference>
<dbReference type="InterPro" id="IPR014824">
    <property type="entry name" value="Nfu/NifU_N"/>
</dbReference>
<dbReference type="InterPro" id="IPR034904">
    <property type="entry name" value="FSCA_dom_sf"/>
</dbReference>
<evidence type="ECO:0000313" key="4">
    <source>
        <dbReference type="Proteomes" id="UP000576082"/>
    </source>
</evidence>
<dbReference type="PANTHER" id="PTHR11178:SF1">
    <property type="entry name" value="NFU1 IRON-SULFUR CLUSTER SCAFFOLD HOMOLOG, MITOCHONDRIAL"/>
    <property type="match status" value="1"/>
</dbReference>
<dbReference type="Gene3D" id="3.30.300.130">
    <property type="entry name" value="Fe-S cluster assembly (FSCA)"/>
    <property type="match status" value="1"/>
</dbReference>
<accession>A0A7X9XDF0</accession>
<evidence type="ECO:0000313" key="3">
    <source>
        <dbReference type="EMBL" id="NME72730.1"/>
    </source>
</evidence>
<dbReference type="Proteomes" id="UP000576082">
    <property type="component" value="Unassembled WGS sequence"/>
</dbReference>
<dbReference type="SMART" id="SM00932">
    <property type="entry name" value="Nfu_N"/>
    <property type="match status" value="1"/>
</dbReference>
<dbReference type="GO" id="GO:0005506">
    <property type="term" value="F:iron ion binding"/>
    <property type="evidence" value="ECO:0007669"/>
    <property type="project" value="InterPro"/>
</dbReference>
<dbReference type="Pfam" id="PF08712">
    <property type="entry name" value="Nfu_N"/>
    <property type="match status" value="1"/>
</dbReference>
<dbReference type="InterPro" id="IPR001075">
    <property type="entry name" value="NIF_FeS_clus_asmbl_NifU_C"/>
</dbReference>
<gene>
    <name evidence="3" type="ORF">HHU12_32525</name>
</gene>
<dbReference type="Gene3D" id="3.30.1370.70">
    <property type="entry name" value="Scaffold protein Nfu/NifU, N-terminal domain"/>
    <property type="match status" value="1"/>
</dbReference>
<dbReference type="AlphaFoldDB" id="A0A7X9XDF0"/>
<feature type="domain" description="Scaffold protein Nfu/NifU N-terminal" evidence="2">
    <location>
        <begin position="17"/>
        <end position="106"/>
    </location>
</feature>
<dbReference type="PIRSF" id="PIRSF036773">
    <property type="entry name" value="HIRIP5"/>
    <property type="match status" value="1"/>
</dbReference>
<dbReference type="InterPro" id="IPR035433">
    <property type="entry name" value="NFU1-like"/>
</dbReference>
<comment type="similarity">
    <text evidence="1">Belongs to the NifU family.</text>
</comment>
<name>A0A7X9XDF0_9BACT</name>
<dbReference type="Pfam" id="PF01106">
    <property type="entry name" value="NifU"/>
    <property type="match status" value="1"/>
</dbReference>
<reference evidence="3 4" key="1">
    <citation type="submission" date="2020-04" db="EMBL/GenBank/DDBJ databases">
        <title>Flammeovirga sp. SR4, a novel species isolated from seawater.</title>
        <authorList>
            <person name="Wang X."/>
        </authorList>
    </citation>
    <scope>NUCLEOTIDE SEQUENCE [LARGE SCALE GENOMIC DNA]</scope>
    <source>
        <strain evidence="3 4">ATCC 23126</strain>
    </source>
</reference>